<dbReference type="OrthoDB" id="5871067at2759"/>
<proteinExistence type="predicted"/>
<reference evidence="1" key="1">
    <citation type="submission" date="2013-04" db="EMBL/GenBank/DDBJ databases">
        <authorList>
            <person name="Qu J."/>
            <person name="Murali S.C."/>
            <person name="Bandaranaike D."/>
            <person name="Bellair M."/>
            <person name="Blankenburg K."/>
            <person name="Chao H."/>
            <person name="Dinh H."/>
            <person name="Doddapaneni H."/>
            <person name="Downs B."/>
            <person name="Dugan-Rocha S."/>
            <person name="Elkadiri S."/>
            <person name="Gnanaolivu R.D."/>
            <person name="Hernandez B."/>
            <person name="Javaid M."/>
            <person name="Jayaseelan J.C."/>
            <person name="Lee S."/>
            <person name="Li M."/>
            <person name="Ming W."/>
            <person name="Munidasa M."/>
            <person name="Muniz J."/>
            <person name="Nguyen L."/>
            <person name="Ongeri F."/>
            <person name="Osuji N."/>
            <person name="Pu L.-L."/>
            <person name="Puazo M."/>
            <person name="Qu C."/>
            <person name="Quiroz J."/>
            <person name="Raj R."/>
            <person name="Weissenberger G."/>
            <person name="Xin Y."/>
            <person name="Zou X."/>
            <person name="Han Y."/>
            <person name="Richards S."/>
            <person name="Worley K."/>
            <person name="Muzny D."/>
            <person name="Gibbs R."/>
        </authorList>
    </citation>
    <scope>NUCLEOTIDE SEQUENCE</scope>
    <source>
        <strain evidence="1">Sampled in the wild</strain>
    </source>
</reference>
<organism evidence="1 2">
    <name type="scientific">Ladona fulva</name>
    <name type="common">Scarce chaser dragonfly</name>
    <name type="synonym">Libellula fulva</name>
    <dbReference type="NCBI Taxonomy" id="123851"/>
    <lineage>
        <taxon>Eukaryota</taxon>
        <taxon>Metazoa</taxon>
        <taxon>Ecdysozoa</taxon>
        <taxon>Arthropoda</taxon>
        <taxon>Hexapoda</taxon>
        <taxon>Insecta</taxon>
        <taxon>Pterygota</taxon>
        <taxon>Palaeoptera</taxon>
        <taxon>Odonata</taxon>
        <taxon>Epiprocta</taxon>
        <taxon>Anisoptera</taxon>
        <taxon>Libelluloidea</taxon>
        <taxon>Libellulidae</taxon>
        <taxon>Ladona</taxon>
    </lineage>
</organism>
<accession>A0A8K0KRJ9</accession>
<dbReference type="EMBL" id="KZ309700">
    <property type="protein sequence ID" value="KAG8239547.1"/>
    <property type="molecule type" value="Genomic_DNA"/>
</dbReference>
<sequence length="221" mass="24913">MTVTGIVPAGGYRWRDNQSHKAVMWLVFEERRREIKIKHAGNGREVKVTGRRVDGFSSDTGVDTVYEFYGCFYHGCVFSCAYYCTDCKTPYNTHGDHLCEKMCRRCCEKGRICLGDDCFQNHLKVTSRGSIPVCNKLKKCTLCNSVYKTAGRKTPHVCGEIFCANCGVYYTKEHFCFMVPDKKAKPSGKNKRYSVSAGHGITGNKRYLSAHTSALYQAAVM</sequence>
<name>A0A8K0KRJ9_LADFU</name>
<evidence type="ECO:0000313" key="1">
    <source>
        <dbReference type="EMBL" id="KAG8239547.1"/>
    </source>
</evidence>
<gene>
    <name evidence="1" type="ORF">J437_LFUL019268</name>
</gene>
<protein>
    <submittedName>
        <fullName evidence="1">Uncharacterized protein</fullName>
    </submittedName>
</protein>
<dbReference type="AlphaFoldDB" id="A0A8K0KRJ9"/>
<comment type="caution">
    <text evidence="1">The sequence shown here is derived from an EMBL/GenBank/DDBJ whole genome shotgun (WGS) entry which is preliminary data.</text>
</comment>
<evidence type="ECO:0000313" key="2">
    <source>
        <dbReference type="Proteomes" id="UP000792457"/>
    </source>
</evidence>
<reference evidence="1" key="2">
    <citation type="submission" date="2017-10" db="EMBL/GenBank/DDBJ databases">
        <title>Ladona fulva Genome sequencing and assembly.</title>
        <authorList>
            <person name="Murali S."/>
            <person name="Richards S."/>
            <person name="Bandaranaike D."/>
            <person name="Bellair M."/>
            <person name="Blankenburg K."/>
            <person name="Chao H."/>
            <person name="Dinh H."/>
            <person name="Doddapaneni H."/>
            <person name="Dugan-Rocha S."/>
            <person name="Elkadiri S."/>
            <person name="Gnanaolivu R."/>
            <person name="Hernandez B."/>
            <person name="Skinner E."/>
            <person name="Javaid M."/>
            <person name="Lee S."/>
            <person name="Li M."/>
            <person name="Ming W."/>
            <person name="Munidasa M."/>
            <person name="Muniz J."/>
            <person name="Nguyen L."/>
            <person name="Hughes D."/>
            <person name="Osuji N."/>
            <person name="Pu L.-L."/>
            <person name="Puazo M."/>
            <person name="Qu C."/>
            <person name="Quiroz J."/>
            <person name="Raj R."/>
            <person name="Weissenberger G."/>
            <person name="Xin Y."/>
            <person name="Zou X."/>
            <person name="Han Y."/>
            <person name="Worley K."/>
            <person name="Muzny D."/>
            <person name="Gibbs R."/>
        </authorList>
    </citation>
    <scope>NUCLEOTIDE SEQUENCE</scope>
    <source>
        <strain evidence="1">Sampled in the wild</strain>
    </source>
</reference>
<dbReference type="Proteomes" id="UP000792457">
    <property type="component" value="Unassembled WGS sequence"/>
</dbReference>
<keyword evidence="2" id="KW-1185">Reference proteome</keyword>